<feature type="region of interest" description="Disordered" evidence="1">
    <location>
        <begin position="59"/>
        <end position="82"/>
    </location>
</feature>
<evidence type="ECO:0000313" key="4">
    <source>
        <dbReference type="Proteomes" id="UP000238322"/>
    </source>
</evidence>
<gene>
    <name evidence="3" type="ORF">C5Y83_04900</name>
</gene>
<dbReference type="Proteomes" id="UP000238322">
    <property type="component" value="Unassembled WGS sequence"/>
</dbReference>
<keyword evidence="2" id="KW-0732">Signal</keyword>
<evidence type="ECO:0008006" key="5">
    <source>
        <dbReference type="Google" id="ProtNLM"/>
    </source>
</evidence>
<dbReference type="Pfam" id="PF07585">
    <property type="entry name" value="BBP7"/>
    <property type="match status" value="1"/>
</dbReference>
<dbReference type="RefSeq" id="WP_105328539.1">
    <property type="nucleotide sequence ID" value="NZ_PUHY01000005.1"/>
</dbReference>
<name>A0A2S8FYM6_9BACT</name>
<comment type="caution">
    <text evidence="3">The sequence shown here is derived from an EMBL/GenBank/DDBJ whole genome shotgun (WGS) entry which is preliminary data.</text>
</comment>
<evidence type="ECO:0000256" key="1">
    <source>
        <dbReference type="SAM" id="MobiDB-lite"/>
    </source>
</evidence>
<reference evidence="3 4" key="1">
    <citation type="submission" date="2018-02" db="EMBL/GenBank/DDBJ databases">
        <title>Comparative genomes isolates from brazilian mangrove.</title>
        <authorList>
            <person name="Araujo J.E."/>
            <person name="Taketani R.G."/>
            <person name="Silva M.C.P."/>
            <person name="Loureco M.V."/>
            <person name="Andreote F.D."/>
        </authorList>
    </citation>
    <scope>NUCLEOTIDE SEQUENCE [LARGE SCALE GENOMIC DNA]</scope>
    <source>
        <strain evidence="3 4">Hex-1 MGV</strain>
    </source>
</reference>
<protein>
    <recommendedName>
        <fullName evidence="5">BBP7 family outer membrane beta-barrel protein</fullName>
    </recommendedName>
</protein>
<evidence type="ECO:0000313" key="3">
    <source>
        <dbReference type="EMBL" id="PQO37288.1"/>
    </source>
</evidence>
<organism evidence="3 4">
    <name type="scientific">Blastopirellula marina</name>
    <dbReference type="NCBI Taxonomy" id="124"/>
    <lineage>
        <taxon>Bacteria</taxon>
        <taxon>Pseudomonadati</taxon>
        <taxon>Planctomycetota</taxon>
        <taxon>Planctomycetia</taxon>
        <taxon>Pirellulales</taxon>
        <taxon>Pirellulaceae</taxon>
        <taxon>Blastopirellula</taxon>
    </lineage>
</organism>
<evidence type="ECO:0000256" key="2">
    <source>
        <dbReference type="SAM" id="SignalP"/>
    </source>
</evidence>
<sequence length="437" mass="47513">MNVTFCWTTLVVVVLSSISSLAHAQTYPFNSVQNPATNQRRNSDYFAPAAKASWASYKYDQPDQSSPSGLAQGPPYSTPAGPMGSLPSSDAYSLTDISCGSATCGPVLCAPCDSRCGWFASAGGLVMTRDDENFLPFSYATGNEAVQLVTNRDADFSAAGGVEARLGRYFCCGQSSLEFVFWAVIPGSQSYQLLGSDVVGDLNGIYNWDQLDYNGGTADAFVNNAMVHRIQRDFEFQNYEINWNTYLLPPGCGALQVQTIAGFRVFRFGETIDFGADTADTVFTGAADEIHYNINVDNRLYGFQLGTRNEYRFSQRWSFTARILAGIFANDVYHQSRIGGAAGDAVVNNGPNNGQAFNVSGSGTNLSLLGELDFGLMFRPTYNWQISGGYRAMGVSGLALASNQLYHDLRGVNDVQDIEVNGDLILHGGYFQLSYNY</sequence>
<dbReference type="AlphaFoldDB" id="A0A2S8FYM6"/>
<proteinExistence type="predicted"/>
<feature type="chain" id="PRO_5015728995" description="BBP7 family outer membrane beta-barrel protein" evidence="2">
    <location>
        <begin position="25"/>
        <end position="437"/>
    </location>
</feature>
<feature type="signal peptide" evidence="2">
    <location>
        <begin position="1"/>
        <end position="24"/>
    </location>
</feature>
<accession>A0A2S8FYM6</accession>
<dbReference type="EMBL" id="PUHY01000005">
    <property type="protein sequence ID" value="PQO37288.1"/>
    <property type="molecule type" value="Genomic_DNA"/>
</dbReference>
<dbReference type="InterPro" id="IPR011446">
    <property type="entry name" value="BBP7"/>
</dbReference>
<dbReference type="OrthoDB" id="292710at2"/>